<dbReference type="EMBL" id="BBMZ01000012">
    <property type="protein sequence ID" value="GAL58711.1"/>
    <property type="molecule type" value="Genomic_DNA"/>
</dbReference>
<dbReference type="OrthoDB" id="9802794at2"/>
<accession>A0A090V1L8</accession>
<evidence type="ECO:0000256" key="2">
    <source>
        <dbReference type="ARBA" id="ARBA00022695"/>
    </source>
</evidence>
<evidence type="ECO:0000259" key="3">
    <source>
        <dbReference type="Pfam" id="PF01467"/>
    </source>
</evidence>
<organism evidence="4 5">
    <name type="scientific">Pseudescherichia vulneris NBRC 102420</name>
    <dbReference type="NCBI Taxonomy" id="1115515"/>
    <lineage>
        <taxon>Bacteria</taxon>
        <taxon>Pseudomonadati</taxon>
        <taxon>Pseudomonadota</taxon>
        <taxon>Gammaproteobacteria</taxon>
        <taxon>Enterobacterales</taxon>
        <taxon>Enterobacteriaceae</taxon>
        <taxon>Pseudescherichia</taxon>
    </lineage>
</organism>
<dbReference type="InterPro" id="IPR050385">
    <property type="entry name" value="Archaeal_FAD_synthase"/>
</dbReference>
<reference evidence="4 5" key="1">
    <citation type="submission" date="2014-09" db="EMBL/GenBank/DDBJ databases">
        <title>Whole genome shotgun sequence of Escherichia vulneris NBRC 102420.</title>
        <authorList>
            <person name="Yoshida Y."/>
            <person name="Hosoyama A."/>
            <person name="Tsuchikane K."/>
            <person name="Ohji S."/>
            <person name="Ichikawa N."/>
            <person name="Kimura A."/>
            <person name="Yamazoe A."/>
            <person name="Ezaki T."/>
            <person name="Fujita N."/>
        </authorList>
    </citation>
    <scope>NUCLEOTIDE SEQUENCE [LARGE SCALE GENOMIC DNA]</scope>
    <source>
        <strain evidence="4 5">NBRC 102420</strain>
    </source>
</reference>
<protein>
    <submittedName>
        <fullName evidence="4">Glycerol-3-phosphate cytidylyltransferase</fullName>
    </submittedName>
</protein>
<dbReference type="GO" id="GO:0016779">
    <property type="term" value="F:nucleotidyltransferase activity"/>
    <property type="evidence" value="ECO:0007669"/>
    <property type="project" value="UniProtKB-KW"/>
</dbReference>
<keyword evidence="2 4" id="KW-0548">Nucleotidyltransferase</keyword>
<dbReference type="Gene3D" id="3.40.50.620">
    <property type="entry name" value="HUPs"/>
    <property type="match status" value="1"/>
</dbReference>
<dbReference type="PANTHER" id="PTHR43793">
    <property type="entry name" value="FAD SYNTHASE"/>
    <property type="match status" value="1"/>
</dbReference>
<dbReference type="AlphaFoldDB" id="A0A090V1L8"/>
<evidence type="ECO:0000256" key="1">
    <source>
        <dbReference type="ARBA" id="ARBA00022679"/>
    </source>
</evidence>
<keyword evidence="5" id="KW-1185">Reference proteome</keyword>
<comment type="caution">
    <text evidence="4">The sequence shown here is derived from an EMBL/GenBank/DDBJ whole genome shotgun (WGS) entry which is preliminary data.</text>
</comment>
<name>A0A090V1L8_PSEVU</name>
<dbReference type="Pfam" id="PF01467">
    <property type="entry name" value="CTP_transf_like"/>
    <property type="match status" value="1"/>
</dbReference>
<evidence type="ECO:0000313" key="5">
    <source>
        <dbReference type="Proteomes" id="UP000029462"/>
    </source>
</evidence>
<dbReference type="Proteomes" id="UP000029462">
    <property type="component" value="Unassembled WGS sequence"/>
</dbReference>
<evidence type="ECO:0000313" key="4">
    <source>
        <dbReference type="EMBL" id="GAL58711.1"/>
    </source>
</evidence>
<dbReference type="SUPFAM" id="SSF52374">
    <property type="entry name" value="Nucleotidylyl transferase"/>
    <property type="match status" value="1"/>
</dbReference>
<dbReference type="STRING" id="1115515.EV102420_12_02180"/>
<feature type="domain" description="Cytidyltransferase-like" evidence="3">
    <location>
        <begin position="5"/>
        <end position="123"/>
    </location>
</feature>
<sequence>MTTVITFGTFDLFHVGHLNILNRARSLGDRLVVGISSDKLNAVKKGRLPLNSQADRMKIIQNLRCVDSVFLEESLALKAEYIARYGADILVMGDDWQGRFDHLSSLCRVVYFPRTPSVSTTALIETIAGQNALPDLA</sequence>
<keyword evidence="1 4" id="KW-0808">Transferase</keyword>
<proteinExistence type="predicted"/>
<dbReference type="InterPro" id="IPR014729">
    <property type="entry name" value="Rossmann-like_a/b/a_fold"/>
</dbReference>
<dbReference type="eggNOG" id="COG0615">
    <property type="taxonomic scope" value="Bacteria"/>
</dbReference>
<gene>
    <name evidence="4" type="primary">tagD</name>
    <name evidence="4" type="ORF">EV102420_12_02180</name>
</gene>
<dbReference type="NCBIfam" id="TIGR00125">
    <property type="entry name" value="cyt_tran_rel"/>
    <property type="match status" value="1"/>
</dbReference>
<dbReference type="PANTHER" id="PTHR43793:SF1">
    <property type="entry name" value="FAD SYNTHASE"/>
    <property type="match status" value="1"/>
</dbReference>
<dbReference type="RefSeq" id="WP_042391871.1">
    <property type="nucleotide sequence ID" value="NZ_BBMZ01000012.1"/>
</dbReference>
<dbReference type="InterPro" id="IPR004821">
    <property type="entry name" value="Cyt_trans-like"/>
</dbReference>